<keyword evidence="4 13" id="KW-0853">WD repeat</keyword>
<dbReference type="Proteomes" id="UP000001307">
    <property type="component" value="Unassembled WGS sequence"/>
</dbReference>
<dbReference type="PROSITE" id="PS50082">
    <property type="entry name" value="WD_REPEATS_2"/>
    <property type="match status" value="4"/>
</dbReference>
<comment type="function">
    <text evidence="11">Microtubule inner protein (MIP) part of the dynein-decorated doublet microtubules (DMTs) in cilia axoneme. Important for proper ciliary and flagellar beating. May act in cooperation with CFAP45 and axonemal dynein subunit DNAH11. May play a role in cell growth and/or survival.</text>
</comment>
<dbReference type="PANTHER" id="PTHR13720">
    <property type="entry name" value="WD-40 REPEAT PROTEIN"/>
    <property type="match status" value="1"/>
</dbReference>
<keyword evidence="15" id="KW-1185">Reference proteome</keyword>
<feature type="repeat" description="WD" evidence="13">
    <location>
        <begin position="656"/>
        <end position="697"/>
    </location>
</feature>
<keyword evidence="6" id="KW-0282">Flagellum</keyword>
<dbReference type="AlphaFoldDB" id="E4XUA8"/>
<keyword evidence="3" id="KW-0963">Cytoplasm</keyword>
<name>E4XUA8_OIKDI</name>
<comment type="subcellular location">
    <subcellularLocation>
        <location evidence="1">Cell projection</location>
        <location evidence="1">Cilium</location>
        <location evidence="1">Flagellum</location>
    </subcellularLocation>
    <subcellularLocation>
        <location evidence="2">Cytoplasm</location>
    </subcellularLocation>
</comment>
<evidence type="ECO:0000256" key="11">
    <source>
        <dbReference type="ARBA" id="ARBA00046056"/>
    </source>
</evidence>
<dbReference type="GO" id="GO:0031514">
    <property type="term" value="C:motile cilium"/>
    <property type="evidence" value="ECO:0007669"/>
    <property type="project" value="UniProtKB-SubCell"/>
</dbReference>
<organism evidence="14">
    <name type="scientific">Oikopleura dioica</name>
    <name type="common">Tunicate</name>
    <dbReference type="NCBI Taxonomy" id="34765"/>
    <lineage>
        <taxon>Eukaryota</taxon>
        <taxon>Metazoa</taxon>
        <taxon>Chordata</taxon>
        <taxon>Tunicata</taxon>
        <taxon>Appendicularia</taxon>
        <taxon>Copelata</taxon>
        <taxon>Oikopleuridae</taxon>
        <taxon>Oikopleura</taxon>
    </lineage>
</organism>
<feature type="repeat" description="WD" evidence="13">
    <location>
        <begin position="438"/>
        <end position="479"/>
    </location>
</feature>
<dbReference type="Gene3D" id="2.130.10.10">
    <property type="entry name" value="YVTN repeat-like/Quinoprotein amine dehydrogenase"/>
    <property type="match status" value="3"/>
</dbReference>
<dbReference type="InParanoid" id="E4XUA8"/>
<evidence type="ECO:0000256" key="8">
    <source>
        <dbReference type="ARBA" id="ARBA00023273"/>
    </source>
</evidence>
<dbReference type="InterPro" id="IPR011047">
    <property type="entry name" value="Quinoprotein_ADH-like_sf"/>
</dbReference>
<feature type="repeat" description="WD" evidence="13">
    <location>
        <begin position="572"/>
        <end position="613"/>
    </location>
</feature>
<keyword evidence="7" id="KW-0969">Cilium</keyword>
<sequence length="731" mass="80018">MTPKRSLFSKHKQDPVFFQSLNNDVILECVDKIHIDAKFKGLSARVFQSCELRDRIFPGVPSADKTWIDASLAGDASAVLTPFSETHKIMSGEEPQTDPCDECPALNLQRIVGFNGSVKNGLHLIEGKLTGDKSQTPSMMFPLGASCIIESMDRNVNKQHFFRGHSNPVSAIAVSPCGKFLASGQVTYMGYKATINVYTLVDRQPYATFTLHKVKIEALAFSCDSKLLYSLGGQDDGSVVVWDMEQKKSICASPCAPQTAGCIRVLAASHHDPFSFITAGDKSIRVWNADLKNRKLVPEDCNLGVLKRDVLSVSIDPQDKYLYCGTTTGDVLKINFETKLLVNTGPTKNLISLGIGVVKELGGKLLIGSGNGDIAVLDSEKSYRRISSSSLPKNNAGGITSLVLNENQIFVGTNANNVYRIPFCSKTLNMIGDPVLLKTCHKNDVNDIVFPANKNELFATAGVGDVRIWQTTTGKELRRIEVPNITCHALAFSPDGNSLVTAWSDGRLRAYLPVSGKLIYEVPHAHHLEATALAITNCNTTIISGGCEGAIRIWRIDLSNPAKPVVSLEETMKEHKCKVTTITLSKNNRECATSSEDGTCIMWDLATYKRSQMVMANTLFQCLVYNYEENQIVTSGTDRKIAYWETLDGSPIRELEGSMSGAINGMDITQDGHKFITGGDDKLVKVWDYDSGNVTHVGRGHSDRILKLKLSPDNKHLVSVSCDGAIAIWRL</sequence>
<evidence type="ECO:0000313" key="15">
    <source>
        <dbReference type="Proteomes" id="UP000001307"/>
    </source>
</evidence>
<protein>
    <recommendedName>
        <fullName evidence="10">Cilia- and flagella-associated protein 52</fullName>
    </recommendedName>
</protein>
<dbReference type="PANTHER" id="PTHR13720:SF14">
    <property type="entry name" value="CILIA- AND FLAGELLA-ASSOCIATED PROTEIN 52"/>
    <property type="match status" value="1"/>
</dbReference>
<dbReference type="InterPro" id="IPR050630">
    <property type="entry name" value="WD_repeat_EMAP"/>
</dbReference>
<dbReference type="GO" id="GO:0005930">
    <property type="term" value="C:axoneme"/>
    <property type="evidence" value="ECO:0007669"/>
    <property type="project" value="UniProtKB-ARBA"/>
</dbReference>
<comment type="similarity">
    <text evidence="9">Belongs to the CFAP52 family.</text>
</comment>
<gene>
    <name evidence="14" type="ORF">GSOID_T00004605001</name>
</gene>
<evidence type="ECO:0000256" key="1">
    <source>
        <dbReference type="ARBA" id="ARBA00004230"/>
    </source>
</evidence>
<keyword evidence="5" id="KW-0677">Repeat</keyword>
<evidence type="ECO:0000256" key="4">
    <source>
        <dbReference type="ARBA" id="ARBA00022574"/>
    </source>
</evidence>
<dbReference type="SUPFAM" id="SSF50960">
    <property type="entry name" value="TolB, C-terminal domain"/>
    <property type="match status" value="1"/>
</dbReference>
<dbReference type="PROSITE" id="PS00678">
    <property type="entry name" value="WD_REPEATS_1"/>
    <property type="match status" value="2"/>
</dbReference>
<dbReference type="InterPro" id="IPR015943">
    <property type="entry name" value="WD40/YVTN_repeat-like_dom_sf"/>
</dbReference>
<evidence type="ECO:0000256" key="5">
    <source>
        <dbReference type="ARBA" id="ARBA00022737"/>
    </source>
</evidence>
<dbReference type="FunFam" id="2.130.10.10:FF:001320">
    <property type="entry name" value="Predicted protein"/>
    <property type="match status" value="1"/>
</dbReference>
<dbReference type="Pfam" id="PF00400">
    <property type="entry name" value="WD40"/>
    <property type="match status" value="6"/>
</dbReference>
<comment type="subunit">
    <text evidence="12">Microtubule inner protein component of sperm flagellar doublet microtubules. Interacts with BRCA2. Interacts with the CCT chaperonin complex. Interacts with HSP70. Interacts with AK8. Interacts with CFAP45. Interacts with DNAI1. Interacts with IQDC.</text>
</comment>
<dbReference type="OrthoDB" id="6252103at2759"/>
<dbReference type="EMBL" id="FN653175">
    <property type="protein sequence ID" value="CBY13305.1"/>
    <property type="molecule type" value="Genomic_DNA"/>
</dbReference>
<reference evidence="14" key="1">
    <citation type="journal article" date="2010" name="Science">
        <title>Plasticity of animal genome architecture unmasked by rapid evolution of a pelagic tunicate.</title>
        <authorList>
            <person name="Denoeud F."/>
            <person name="Henriet S."/>
            <person name="Mungpakdee S."/>
            <person name="Aury J.M."/>
            <person name="Da Silva C."/>
            <person name="Brinkmann H."/>
            <person name="Mikhaleva J."/>
            <person name="Olsen L.C."/>
            <person name="Jubin C."/>
            <person name="Canestro C."/>
            <person name="Bouquet J.M."/>
            <person name="Danks G."/>
            <person name="Poulain J."/>
            <person name="Campsteijn C."/>
            <person name="Adamski M."/>
            <person name="Cross I."/>
            <person name="Yadetie F."/>
            <person name="Muffato M."/>
            <person name="Louis A."/>
            <person name="Butcher S."/>
            <person name="Tsagkogeorga G."/>
            <person name="Konrad A."/>
            <person name="Singh S."/>
            <person name="Jensen M.F."/>
            <person name="Cong E.H."/>
            <person name="Eikeseth-Otteraa H."/>
            <person name="Noel B."/>
            <person name="Anthouard V."/>
            <person name="Porcel B.M."/>
            <person name="Kachouri-Lafond R."/>
            <person name="Nishino A."/>
            <person name="Ugolini M."/>
            <person name="Chourrout P."/>
            <person name="Nishida H."/>
            <person name="Aasland R."/>
            <person name="Huzurbazar S."/>
            <person name="Westhof E."/>
            <person name="Delsuc F."/>
            <person name="Lehrach H."/>
            <person name="Reinhardt R."/>
            <person name="Weissenbach J."/>
            <person name="Roy S.W."/>
            <person name="Artiguenave F."/>
            <person name="Postlethwait J.H."/>
            <person name="Manak J.R."/>
            <person name="Thompson E.M."/>
            <person name="Jaillon O."/>
            <person name="Du Pasquier L."/>
            <person name="Boudinot P."/>
            <person name="Liberles D.A."/>
            <person name="Volff J.N."/>
            <person name="Philippe H."/>
            <person name="Lenhard B."/>
            <person name="Roest Crollius H."/>
            <person name="Wincker P."/>
            <person name="Chourrout D."/>
        </authorList>
    </citation>
    <scope>NUCLEOTIDE SEQUENCE [LARGE SCALE GENOMIC DNA]</scope>
</reference>
<accession>E4XUA8</accession>
<proteinExistence type="inferred from homology"/>
<keyword evidence="8" id="KW-0966">Cell projection</keyword>
<dbReference type="SMART" id="SM00320">
    <property type="entry name" value="WD40"/>
    <property type="match status" value="11"/>
</dbReference>
<evidence type="ECO:0000256" key="3">
    <source>
        <dbReference type="ARBA" id="ARBA00022490"/>
    </source>
</evidence>
<evidence type="ECO:0000256" key="13">
    <source>
        <dbReference type="PROSITE-ProRule" id="PRU00221"/>
    </source>
</evidence>
<evidence type="ECO:0000256" key="2">
    <source>
        <dbReference type="ARBA" id="ARBA00004496"/>
    </source>
</evidence>
<evidence type="ECO:0000256" key="7">
    <source>
        <dbReference type="ARBA" id="ARBA00023069"/>
    </source>
</evidence>
<evidence type="ECO:0000256" key="10">
    <source>
        <dbReference type="ARBA" id="ARBA00029552"/>
    </source>
</evidence>
<dbReference type="InterPro" id="IPR001680">
    <property type="entry name" value="WD40_rpt"/>
</dbReference>
<dbReference type="SUPFAM" id="SSF50998">
    <property type="entry name" value="Quinoprotein alcohol dehydrogenase-like"/>
    <property type="match status" value="1"/>
</dbReference>
<feature type="repeat" description="WD" evidence="13">
    <location>
        <begin position="698"/>
        <end position="731"/>
    </location>
</feature>
<dbReference type="FunCoup" id="E4XUA8">
    <property type="interactions" value="2"/>
</dbReference>
<evidence type="ECO:0000256" key="6">
    <source>
        <dbReference type="ARBA" id="ARBA00022846"/>
    </source>
</evidence>
<dbReference type="InterPro" id="IPR019775">
    <property type="entry name" value="WD40_repeat_CS"/>
</dbReference>
<evidence type="ECO:0000256" key="12">
    <source>
        <dbReference type="ARBA" id="ARBA00047117"/>
    </source>
</evidence>
<evidence type="ECO:0000313" key="14">
    <source>
        <dbReference type="EMBL" id="CBY13305.1"/>
    </source>
</evidence>
<evidence type="ECO:0000256" key="9">
    <source>
        <dbReference type="ARBA" id="ARBA00029456"/>
    </source>
</evidence>
<dbReference type="PROSITE" id="PS50294">
    <property type="entry name" value="WD_REPEATS_REGION"/>
    <property type="match status" value="3"/>
</dbReference>
<dbReference type="FunFam" id="2.130.10.10:FF:000207">
    <property type="entry name" value="Cilia- and flagella-associated protein 52"/>
    <property type="match status" value="1"/>
</dbReference>